<feature type="domain" description="CCT" evidence="16">
    <location>
        <begin position="248"/>
        <end position="290"/>
    </location>
</feature>
<feature type="compositionally biased region" description="Low complexity" evidence="14">
    <location>
        <begin position="393"/>
        <end position="415"/>
    </location>
</feature>
<gene>
    <name evidence="18" type="ORF">PPROV_001047500</name>
</gene>
<dbReference type="PROSITE" id="PS51017">
    <property type="entry name" value="CCT"/>
    <property type="match status" value="1"/>
</dbReference>
<evidence type="ECO:0000313" key="19">
    <source>
        <dbReference type="Proteomes" id="UP000660262"/>
    </source>
</evidence>
<evidence type="ECO:0008006" key="20">
    <source>
        <dbReference type="Google" id="ProtNLM"/>
    </source>
</evidence>
<evidence type="ECO:0000259" key="17">
    <source>
        <dbReference type="PROSITE" id="PS51320"/>
    </source>
</evidence>
<keyword evidence="19" id="KW-1185">Reference proteome</keyword>
<evidence type="ECO:0000256" key="14">
    <source>
        <dbReference type="SAM" id="MobiDB-lite"/>
    </source>
</evidence>
<keyword evidence="11 13" id="KW-0539">Nucleus</keyword>
<evidence type="ECO:0000256" key="2">
    <source>
        <dbReference type="ARBA" id="ARBA00004123"/>
    </source>
</evidence>
<feature type="compositionally biased region" description="Low complexity" evidence="14">
    <location>
        <begin position="59"/>
        <end position="72"/>
    </location>
</feature>
<comment type="caution">
    <text evidence="18">The sequence shown here is derived from an EMBL/GenBank/DDBJ whole genome shotgun (WGS) entry which is preliminary data.</text>
</comment>
<dbReference type="CDD" id="cd00202">
    <property type="entry name" value="ZnF_GATA"/>
    <property type="match status" value="1"/>
</dbReference>
<dbReference type="Proteomes" id="UP000660262">
    <property type="component" value="Unassembled WGS sequence"/>
</dbReference>
<evidence type="ECO:0000259" key="16">
    <source>
        <dbReference type="PROSITE" id="PS51017"/>
    </source>
</evidence>
<dbReference type="OrthoDB" id="2162994at2759"/>
<dbReference type="PANTHER" id="PTHR46125">
    <property type="entry name" value="GATA TRANSCRIPTION FACTOR 28"/>
    <property type="match status" value="1"/>
</dbReference>
<evidence type="ECO:0000256" key="6">
    <source>
        <dbReference type="ARBA" id="ARBA00022833"/>
    </source>
</evidence>
<proteinExistence type="inferred from homology"/>
<dbReference type="Gene3D" id="3.30.50.10">
    <property type="entry name" value="Erythroid Transcription Factor GATA-1, subunit A"/>
    <property type="match status" value="1"/>
</dbReference>
<feature type="region of interest" description="Disordered" evidence="14">
    <location>
        <begin position="38"/>
        <end position="89"/>
    </location>
</feature>
<evidence type="ECO:0000256" key="8">
    <source>
        <dbReference type="ARBA" id="ARBA00023125"/>
    </source>
</evidence>
<dbReference type="Pfam" id="PF00320">
    <property type="entry name" value="GATA"/>
    <property type="match status" value="1"/>
</dbReference>
<dbReference type="SMART" id="SM00401">
    <property type="entry name" value="ZnF_GATA"/>
    <property type="match status" value="1"/>
</dbReference>
<comment type="subcellular location">
    <subcellularLocation>
        <location evidence="2 13">Nucleus</location>
    </subcellularLocation>
</comment>
<keyword evidence="10" id="KW-0804">Transcription</keyword>
<evidence type="ECO:0000256" key="4">
    <source>
        <dbReference type="ARBA" id="ARBA00022723"/>
    </source>
</evidence>
<dbReference type="PANTHER" id="PTHR46125:SF27">
    <property type="entry name" value="GATA TRANSCRIPTION FACTOR 28"/>
    <property type="match status" value="1"/>
</dbReference>
<dbReference type="AlphaFoldDB" id="A0A830I3L9"/>
<evidence type="ECO:0000256" key="7">
    <source>
        <dbReference type="ARBA" id="ARBA00023015"/>
    </source>
</evidence>
<evidence type="ECO:0000256" key="9">
    <source>
        <dbReference type="ARBA" id="ARBA00023159"/>
    </source>
</evidence>
<dbReference type="InterPro" id="IPR010402">
    <property type="entry name" value="CCT_domain"/>
</dbReference>
<dbReference type="InterPro" id="IPR045280">
    <property type="entry name" value="TIFY-like"/>
</dbReference>
<keyword evidence="8" id="KW-0238">DNA-binding</keyword>
<dbReference type="InterPro" id="IPR013088">
    <property type="entry name" value="Znf_NHR/GATA"/>
</dbReference>
<evidence type="ECO:0000256" key="1">
    <source>
        <dbReference type="ARBA" id="ARBA00002206"/>
    </source>
</evidence>
<evidence type="ECO:0000313" key="18">
    <source>
        <dbReference type="EMBL" id="GHP11747.1"/>
    </source>
</evidence>
<name>A0A830I3L9_9CHLO</name>
<sequence>MQAATQAAQPVQPVRPVASPPTPVTAAVAALVPSIATTSPWSKAPSGVASPPRPVVTVPMSSAAPTPARSTAPPAPAPPPPQPPPHLLAPTSQAATIAAAAAAEAETAAATAAALNASPLTICYQSETWTFDNITPQHVMAVMNVLHLPPWADPGAAAVAAMSQVAAQQFAQAQIVNAAVHQPLPANPLVTTAPSALVTAPNAMQVDGATNTAKVQPDGPASASGGLPNTAGAVAEKSAPVNEAAEKRRASLERFREKRQNRNFEKRVRYEVRKEVALRMARNKGQFTAAPKAETPANGAAVATPATPIEDALAPAIQADPGARSTAAPFDVANLYNKEGAGKHGDEERCLHCATPASLTPMMRRGPTGPRTLCNACGLFWKAKGELRPLGTRPPAGAPAPATVAHAPAPTQAATDDLGDNKEVGANVVSDAKTPGVVLEAPPQRTPEDGLAQAPT</sequence>
<dbReference type="EMBL" id="BNJQ01000036">
    <property type="protein sequence ID" value="GHP11747.1"/>
    <property type="molecule type" value="Genomic_DNA"/>
</dbReference>
<comment type="function">
    <text evidence="1">Transcriptional activator that specifically binds 5'-GATA-3' or 5'-GAT-3' motifs within gene promoters.</text>
</comment>
<reference evidence="18" key="1">
    <citation type="submission" date="2020-10" db="EMBL/GenBank/DDBJ databases">
        <title>Unveiling of a novel bifunctional photoreceptor, Dualchrome1, isolated from a cosmopolitan green alga.</title>
        <authorList>
            <person name="Suzuki S."/>
            <person name="Kawachi M."/>
        </authorList>
    </citation>
    <scope>NUCLEOTIDE SEQUENCE</scope>
    <source>
        <strain evidence="18">NIES 2893</strain>
    </source>
</reference>
<protein>
    <recommendedName>
        <fullName evidence="20">CCT domain-containing protein</fullName>
    </recommendedName>
</protein>
<feature type="region of interest" description="Disordered" evidence="14">
    <location>
        <begin position="211"/>
        <end position="245"/>
    </location>
</feature>
<dbReference type="InterPro" id="IPR000679">
    <property type="entry name" value="Znf_GATA"/>
</dbReference>
<evidence type="ECO:0000256" key="12">
    <source>
        <dbReference type="PROSITE-ProRule" id="PRU00094"/>
    </source>
</evidence>
<feature type="region of interest" description="Disordered" evidence="14">
    <location>
        <begin position="390"/>
        <end position="456"/>
    </location>
</feature>
<feature type="compositionally biased region" description="Low complexity" evidence="14">
    <location>
        <begin position="1"/>
        <end position="17"/>
    </location>
</feature>
<feature type="domain" description="GATA-type" evidence="15">
    <location>
        <begin position="344"/>
        <end position="390"/>
    </location>
</feature>
<keyword evidence="7" id="KW-0805">Transcription regulation</keyword>
<dbReference type="GO" id="GO:0006355">
    <property type="term" value="P:regulation of DNA-templated transcription"/>
    <property type="evidence" value="ECO:0007669"/>
    <property type="project" value="InterPro"/>
</dbReference>
<dbReference type="PROSITE" id="PS51320">
    <property type="entry name" value="TIFY"/>
    <property type="match status" value="1"/>
</dbReference>
<comment type="similarity">
    <text evidence="3">Belongs to the type IV zinc-finger family. Class C subfamily.</text>
</comment>
<dbReference type="SUPFAM" id="SSF57716">
    <property type="entry name" value="Glucocorticoid receptor-like (DNA-binding domain)"/>
    <property type="match status" value="1"/>
</dbReference>
<feature type="compositionally biased region" description="Pro residues" evidence="14">
    <location>
        <begin position="73"/>
        <end position="87"/>
    </location>
</feature>
<feature type="region of interest" description="Disordered" evidence="14">
    <location>
        <begin position="1"/>
        <end position="23"/>
    </location>
</feature>
<dbReference type="InterPro" id="IPR010399">
    <property type="entry name" value="Tify_dom"/>
</dbReference>
<evidence type="ECO:0000256" key="11">
    <source>
        <dbReference type="ARBA" id="ARBA00023242"/>
    </source>
</evidence>
<dbReference type="Pfam" id="PF06203">
    <property type="entry name" value="CCT"/>
    <property type="match status" value="1"/>
</dbReference>
<feature type="domain" description="Tify" evidence="17">
    <location>
        <begin position="113"/>
        <end position="148"/>
    </location>
</feature>
<keyword evidence="4" id="KW-0479">Metal-binding</keyword>
<keyword evidence="6" id="KW-0862">Zinc</keyword>
<dbReference type="PROSITE" id="PS50114">
    <property type="entry name" value="GATA_ZN_FINGER_2"/>
    <property type="match status" value="1"/>
</dbReference>
<dbReference type="GO" id="GO:0005634">
    <property type="term" value="C:nucleus"/>
    <property type="evidence" value="ECO:0007669"/>
    <property type="project" value="UniProtKB-SubCell"/>
</dbReference>
<dbReference type="PROSITE" id="PS00344">
    <property type="entry name" value="GATA_ZN_FINGER_1"/>
    <property type="match status" value="1"/>
</dbReference>
<evidence type="ECO:0000256" key="13">
    <source>
        <dbReference type="PROSITE-ProRule" id="PRU00357"/>
    </source>
</evidence>
<evidence type="ECO:0000256" key="5">
    <source>
        <dbReference type="ARBA" id="ARBA00022771"/>
    </source>
</evidence>
<organism evidence="18 19">
    <name type="scientific">Pycnococcus provasolii</name>
    <dbReference type="NCBI Taxonomy" id="41880"/>
    <lineage>
        <taxon>Eukaryota</taxon>
        <taxon>Viridiplantae</taxon>
        <taxon>Chlorophyta</taxon>
        <taxon>Pseudoscourfieldiophyceae</taxon>
        <taxon>Pseudoscourfieldiales</taxon>
        <taxon>Pycnococcaceae</taxon>
        <taxon>Pycnococcus</taxon>
    </lineage>
</organism>
<evidence type="ECO:0000259" key="15">
    <source>
        <dbReference type="PROSITE" id="PS50114"/>
    </source>
</evidence>
<dbReference type="GO" id="GO:0008270">
    <property type="term" value="F:zinc ion binding"/>
    <property type="evidence" value="ECO:0007669"/>
    <property type="project" value="UniProtKB-KW"/>
</dbReference>
<keyword evidence="5 12" id="KW-0863">Zinc-finger</keyword>
<keyword evidence="9" id="KW-0010">Activator</keyword>
<evidence type="ECO:0000256" key="3">
    <source>
        <dbReference type="ARBA" id="ARBA00007722"/>
    </source>
</evidence>
<accession>A0A830I3L9</accession>
<evidence type="ECO:0000256" key="10">
    <source>
        <dbReference type="ARBA" id="ARBA00023163"/>
    </source>
</evidence>
<dbReference type="GO" id="GO:0043565">
    <property type="term" value="F:sequence-specific DNA binding"/>
    <property type="evidence" value="ECO:0007669"/>
    <property type="project" value="InterPro"/>
</dbReference>